<protein>
    <submittedName>
        <fullName evidence="2">DNA-binding protein</fullName>
    </submittedName>
</protein>
<dbReference type="Proteomes" id="UP000032458">
    <property type="component" value="Unassembled WGS sequence"/>
</dbReference>
<dbReference type="EMBL" id="JRKI01000002">
    <property type="protein sequence ID" value="KIZ19772.1"/>
    <property type="molecule type" value="Genomic_DNA"/>
</dbReference>
<dbReference type="InterPro" id="IPR010982">
    <property type="entry name" value="Lambda_DNA-bd_dom_sf"/>
</dbReference>
<comment type="caution">
    <text evidence="2">The sequence shown here is derived from an EMBL/GenBank/DDBJ whole genome shotgun (WGS) entry which is preliminary data.</text>
</comment>
<evidence type="ECO:0000313" key="2">
    <source>
        <dbReference type="EMBL" id="KIZ19772.1"/>
    </source>
</evidence>
<evidence type="ECO:0000259" key="1">
    <source>
        <dbReference type="Pfam" id="PF19054"/>
    </source>
</evidence>
<dbReference type="Pfam" id="PF13560">
    <property type="entry name" value="HTH_31"/>
    <property type="match status" value="1"/>
</dbReference>
<name>A0A0D7CWM6_9ACTN</name>
<dbReference type="Pfam" id="PF19054">
    <property type="entry name" value="DUF5753"/>
    <property type="match status" value="1"/>
</dbReference>
<sequence length="284" mass="31478">MPPRKDPDASVSVPCFYGSELRYLRDQAGLTLEQVVEGTYRGISFLSAIERGERGMPMDLAVHCDKLLKTNGFFTRHCEAAARARRTGHPAYFADPAELEKAALTIDDWAPLVVPGLFQTEAYARKMTQTSGKPAPPKVVEERVRARMARADLWKRDDRATHWAILAESVIHRPLLPAAEMAEQLEHIAELARSQQSVVQILPESEVDHALLMGLLKLMTFADGPPVAYTEGVYSGHIIDYPPHVAGYRRSYDLARAAALSPKASLAMIEKAARGYRDEAQQGN</sequence>
<reference evidence="2 3" key="1">
    <citation type="submission" date="2014-09" db="EMBL/GenBank/DDBJ databases">
        <title>Draft genome sequence of Streptomyces natalensis ATCC 27448, producer of the antifungal pimaricin.</title>
        <authorList>
            <person name="Mendes M.V."/>
            <person name="Beites T."/>
            <person name="Pires S."/>
            <person name="Santos C.L."/>
            <person name="Moradas-Ferreira P."/>
        </authorList>
    </citation>
    <scope>NUCLEOTIDE SEQUENCE [LARGE SCALE GENOMIC DNA]</scope>
    <source>
        <strain evidence="2 3">ATCC 27448</strain>
    </source>
</reference>
<dbReference type="GO" id="GO:0003677">
    <property type="term" value="F:DNA binding"/>
    <property type="evidence" value="ECO:0007669"/>
    <property type="project" value="UniProtKB-KW"/>
</dbReference>
<accession>A0A0D7CWM6</accession>
<evidence type="ECO:0000313" key="3">
    <source>
        <dbReference type="Proteomes" id="UP000032458"/>
    </source>
</evidence>
<keyword evidence="2" id="KW-0238">DNA-binding</keyword>
<keyword evidence="3" id="KW-1185">Reference proteome</keyword>
<proteinExistence type="predicted"/>
<dbReference type="PATRIC" id="fig|1240678.4.peg.193"/>
<feature type="domain" description="DUF5753" evidence="1">
    <location>
        <begin position="94"/>
        <end position="271"/>
    </location>
</feature>
<dbReference type="InterPro" id="IPR043917">
    <property type="entry name" value="DUF5753"/>
</dbReference>
<dbReference type="AlphaFoldDB" id="A0A0D7CWM6"/>
<dbReference type="CDD" id="cd00093">
    <property type="entry name" value="HTH_XRE"/>
    <property type="match status" value="1"/>
</dbReference>
<organism evidence="2 3">
    <name type="scientific">Streptomyces natalensis ATCC 27448</name>
    <dbReference type="NCBI Taxonomy" id="1240678"/>
    <lineage>
        <taxon>Bacteria</taxon>
        <taxon>Bacillati</taxon>
        <taxon>Actinomycetota</taxon>
        <taxon>Actinomycetes</taxon>
        <taxon>Kitasatosporales</taxon>
        <taxon>Streptomycetaceae</taxon>
        <taxon>Streptomyces</taxon>
    </lineage>
</organism>
<dbReference type="SUPFAM" id="SSF47413">
    <property type="entry name" value="lambda repressor-like DNA-binding domains"/>
    <property type="match status" value="1"/>
</dbReference>
<dbReference type="InterPro" id="IPR001387">
    <property type="entry name" value="Cro/C1-type_HTH"/>
</dbReference>
<gene>
    <name evidence="2" type="ORF">SNA_00885</name>
</gene>